<dbReference type="PATRIC" id="fig|84022.5.peg.3399"/>
<protein>
    <submittedName>
        <fullName evidence="4 5">Transposase</fullName>
    </submittedName>
</protein>
<evidence type="ECO:0000259" key="3">
    <source>
        <dbReference type="Pfam" id="PF13518"/>
    </source>
</evidence>
<dbReference type="STRING" id="84022.CACET_c08400"/>
<evidence type="ECO:0000313" key="6">
    <source>
        <dbReference type="Proteomes" id="UP000035704"/>
    </source>
</evidence>
<reference evidence="4 6" key="1">
    <citation type="submission" date="2014-10" db="EMBL/GenBank/DDBJ databases">
        <title>Genome sequence of Clostridium aceticum DSM 1496.</title>
        <authorList>
            <person name="Poehlein A."/>
            <person name="Schiel-Bengelsdorf B."/>
            <person name="Gottschalk G."/>
            <person name="Duerre P."/>
            <person name="Daniel R."/>
        </authorList>
    </citation>
    <scope>NUCLEOTIDE SEQUENCE [LARGE SCALE GENOMIC DNA]</scope>
    <source>
        <strain evidence="4 6">DSM 1496</strain>
    </source>
</reference>
<dbReference type="GO" id="GO:0006313">
    <property type="term" value="P:DNA transposition"/>
    <property type="evidence" value="ECO:0007669"/>
    <property type="project" value="InterPro"/>
</dbReference>
<gene>
    <name evidence="4" type="ORF">CACET_c08400</name>
    <name evidence="5" type="ORF">CACET_c24110</name>
</gene>
<dbReference type="Pfam" id="PF01527">
    <property type="entry name" value="HTH_Tnp_1"/>
    <property type="match status" value="1"/>
</dbReference>
<dbReference type="KEGG" id="cace:CACET_c24110"/>
<feature type="coiled-coil region" evidence="2">
    <location>
        <begin position="185"/>
        <end position="219"/>
    </location>
</feature>
<evidence type="ECO:0000313" key="4">
    <source>
        <dbReference type="EMBL" id="AKL94349.1"/>
    </source>
</evidence>
<evidence type="ECO:0000313" key="5">
    <source>
        <dbReference type="EMBL" id="AKL95857.1"/>
    </source>
</evidence>
<evidence type="ECO:0000256" key="2">
    <source>
        <dbReference type="SAM" id="Coils"/>
    </source>
</evidence>
<dbReference type="EMBL" id="CP009687">
    <property type="protein sequence ID" value="AKL94349.1"/>
    <property type="molecule type" value="Genomic_DNA"/>
</dbReference>
<proteinExistence type="inferred from homology"/>
<dbReference type="Pfam" id="PF13518">
    <property type="entry name" value="HTH_28"/>
    <property type="match status" value="1"/>
</dbReference>
<evidence type="ECO:0000256" key="1">
    <source>
        <dbReference type="ARBA" id="ARBA00038232"/>
    </source>
</evidence>
<sequence length="227" mass="26482">MGRKTKFTAEIKIDAVKNYLSGTRSQNQIAKDLNIHISTIQGWISSYKTLGTLGVTTTSKNAGYSEQLKKEAVIDYLSGNFSQYEVCEKYGIRNRTQLRKWILQYNDYEKIKSSGTGGISIMIKGRTTTFEERIEIVKYCIEHNRNYNETAEAYKVSYQQVRSWTVKYEQSGVDALVDRRGKHKSEDELTEFDRLKAQNKLLEARYKRLEMENELLKKLEEMERGHF</sequence>
<dbReference type="Proteomes" id="UP000035704">
    <property type="component" value="Chromosome"/>
</dbReference>
<accession>A0A0D8I847</accession>
<dbReference type="PANTHER" id="PTHR33795:SF1">
    <property type="entry name" value="INSERTION ELEMENT IS150 PROTEIN INSJ"/>
    <property type="match status" value="1"/>
</dbReference>
<dbReference type="SUPFAM" id="SSF48295">
    <property type="entry name" value="TrpR-like"/>
    <property type="match status" value="3"/>
</dbReference>
<dbReference type="KEGG" id="cace:CACET_c08400"/>
<feature type="domain" description="Insertion element IS150 protein InsJ-like helix-turn-helix" evidence="3">
    <location>
        <begin position="132"/>
        <end position="182"/>
    </location>
</feature>
<comment type="similarity">
    <text evidence="1">Belongs to the IS150/IS1296 orfA family.</text>
</comment>
<dbReference type="EMBL" id="CP009687">
    <property type="protein sequence ID" value="AKL95857.1"/>
    <property type="molecule type" value="Genomic_DNA"/>
</dbReference>
<dbReference type="InterPro" id="IPR002514">
    <property type="entry name" value="Transposase_8"/>
</dbReference>
<dbReference type="OrthoDB" id="9797531at2"/>
<dbReference type="InterPro" id="IPR010921">
    <property type="entry name" value="Trp_repressor/repl_initiator"/>
</dbReference>
<dbReference type="AlphaFoldDB" id="A0A0D8I847"/>
<dbReference type="GO" id="GO:0004803">
    <property type="term" value="F:transposase activity"/>
    <property type="evidence" value="ECO:0007669"/>
    <property type="project" value="InterPro"/>
</dbReference>
<dbReference type="Gene3D" id="1.10.10.10">
    <property type="entry name" value="Winged helix-like DNA-binding domain superfamily/Winged helix DNA-binding domain"/>
    <property type="match status" value="3"/>
</dbReference>
<dbReference type="InterPro" id="IPR055247">
    <property type="entry name" value="InsJ-like_HTH"/>
</dbReference>
<dbReference type="PANTHER" id="PTHR33795">
    <property type="entry name" value="INSERTION ELEMENT IS150 PROTEIN INSJ"/>
    <property type="match status" value="1"/>
</dbReference>
<dbReference type="RefSeq" id="WP_044826570.1">
    <property type="nucleotide sequence ID" value="NZ_CP009687.1"/>
</dbReference>
<organism evidence="4 6">
    <name type="scientific">Clostridium aceticum</name>
    <dbReference type="NCBI Taxonomy" id="84022"/>
    <lineage>
        <taxon>Bacteria</taxon>
        <taxon>Bacillati</taxon>
        <taxon>Bacillota</taxon>
        <taxon>Clostridia</taxon>
        <taxon>Eubacteriales</taxon>
        <taxon>Clostridiaceae</taxon>
        <taxon>Clostridium</taxon>
    </lineage>
</organism>
<keyword evidence="2" id="KW-0175">Coiled coil</keyword>
<dbReference type="InterPro" id="IPR052057">
    <property type="entry name" value="IS150/IS1296_orfA-like"/>
</dbReference>
<keyword evidence="6" id="KW-1185">Reference proteome</keyword>
<dbReference type="GO" id="GO:0043565">
    <property type="term" value="F:sequence-specific DNA binding"/>
    <property type="evidence" value="ECO:0007669"/>
    <property type="project" value="InterPro"/>
</dbReference>
<dbReference type="InterPro" id="IPR036388">
    <property type="entry name" value="WH-like_DNA-bd_sf"/>
</dbReference>
<name>A0A0D8I847_9CLOT</name>